<dbReference type="OrthoDB" id="2489782at2"/>
<evidence type="ECO:0000313" key="4">
    <source>
        <dbReference type="EMBL" id="KEQ24737.1"/>
    </source>
</evidence>
<sequence>MMSLFKRALLLSLALVLLLAGLQNKPVQAAGPDWMDVGTLTDEGYITNVSLATYDGVLYAVYVQSKPGIIERKLKVKKLNGSTWEPVGGEWVTENKFIDEVQLVVSQGVVYVAYKTNSPRSSYSVAVKKYEGDAWKAVGDSEFVVEGVMTFEAFSFVVDEGIPYVAYTTSQITVKKFDNGSWQTIGNDRFGNHAQAPHLYVDKGTPYVAYQETNPAADIILMKLSGQTWEKVGSKIPLPSWFMWVVSPKVYVDNGTPYVAFGQQDMNNAQHLNVRKYNGSSWESVGSENFSDGTQAMHITFEGTRDQLFVSYQEFDGRNGGFNMKPVLKQYLNGSWVTVPSQGTFPTDYYDIAIALDPGALYVAANTFDQATNKGKLDIKLIPLGLQISSHTPAKDATGVPLKPSVSMTFSQSVAPVSGKTISIRKASDNSVVESMAVDDAQKVSITGNTVSLRLNTSLASNTKYYVSIDSGAFLSGDGSVYKGIADPKEWSFTTLVKGDLTGDGKVTPADILLVNQYILGKITLTPEQLKAVDMNDDGVVDAKDTAIMMNIYLGRAG</sequence>
<proteinExistence type="predicted"/>
<dbReference type="Proteomes" id="UP000028123">
    <property type="component" value="Unassembled WGS sequence"/>
</dbReference>
<dbReference type="PROSITE" id="PS51766">
    <property type="entry name" value="DOCKERIN"/>
    <property type="match status" value="1"/>
</dbReference>
<keyword evidence="5" id="KW-1185">Reference proteome</keyword>
<dbReference type="InterPro" id="IPR002105">
    <property type="entry name" value="Dockerin_1_rpt"/>
</dbReference>
<dbReference type="SUPFAM" id="SSF75005">
    <property type="entry name" value="Arabinanase/levansucrase/invertase"/>
    <property type="match status" value="1"/>
</dbReference>
<evidence type="ECO:0000256" key="1">
    <source>
        <dbReference type="ARBA" id="ARBA00022729"/>
    </source>
</evidence>
<feature type="domain" description="Dockerin" evidence="3">
    <location>
        <begin position="494"/>
        <end position="558"/>
    </location>
</feature>
<organism evidence="4 5">
    <name type="scientific">Paenibacillus tyrfis</name>
    <dbReference type="NCBI Taxonomy" id="1501230"/>
    <lineage>
        <taxon>Bacteria</taxon>
        <taxon>Bacillati</taxon>
        <taxon>Bacillota</taxon>
        <taxon>Bacilli</taxon>
        <taxon>Bacillales</taxon>
        <taxon>Paenibacillaceae</taxon>
        <taxon>Paenibacillus</taxon>
    </lineage>
</organism>
<dbReference type="SUPFAM" id="SSF63446">
    <property type="entry name" value="Type I dockerin domain"/>
    <property type="match status" value="1"/>
</dbReference>
<evidence type="ECO:0000259" key="3">
    <source>
        <dbReference type="PROSITE" id="PS51766"/>
    </source>
</evidence>
<dbReference type="eggNOG" id="COG1404">
    <property type="taxonomic scope" value="Bacteria"/>
</dbReference>
<name>A0A081P214_9BACL</name>
<dbReference type="InterPro" id="IPR036439">
    <property type="entry name" value="Dockerin_dom_sf"/>
</dbReference>
<feature type="chain" id="PRO_5001761228" description="Dockerin domain-containing protein" evidence="2">
    <location>
        <begin position="30"/>
        <end position="558"/>
    </location>
</feature>
<reference evidence="4 5" key="1">
    <citation type="submission" date="2014-06" db="EMBL/GenBank/DDBJ databases">
        <title>Draft genome sequence of Paenibacillus sp. MSt1.</title>
        <authorList>
            <person name="Aw Y.K."/>
            <person name="Ong K.S."/>
            <person name="Gan H.M."/>
            <person name="Lee S.M."/>
        </authorList>
    </citation>
    <scope>NUCLEOTIDE SEQUENCE [LARGE SCALE GENOMIC DNA]</scope>
    <source>
        <strain evidence="4 5">MSt1</strain>
    </source>
</reference>
<keyword evidence="1 2" id="KW-0732">Signal</keyword>
<comment type="caution">
    <text evidence="4">The sequence shown here is derived from an EMBL/GenBank/DDBJ whole genome shotgun (WGS) entry which is preliminary data.</text>
</comment>
<accession>A0A081P214</accession>
<dbReference type="AlphaFoldDB" id="A0A081P214"/>
<feature type="signal peptide" evidence="2">
    <location>
        <begin position="1"/>
        <end position="29"/>
    </location>
</feature>
<protein>
    <recommendedName>
        <fullName evidence="3">Dockerin domain-containing protein</fullName>
    </recommendedName>
</protein>
<dbReference type="Gene3D" id="1.10.1330.10">
    <property type="entry name" value="Dockerin domain"/>
    <property type="match status" value="1"/>
</dbReference>
<dbReference type="CDD" id="cd14256">
    <property type="entry name" value="Dockerin_I"/>
    <property type="match status" value="1"/>
</dbReference>
<gene>
    <name evidence="4" type="ORF">ET33_06565</name>
</gene>
<dbReference type="RefSeq" id="WP_036684395.1">
    <property type="nucleotide sequence ID" value="NZ_JNVM01000014.1"/>
</dbReference>
<dbReference type="GO" id="GO:0004553">
    <property type="term" value="F:hydrolase activity, hydrolyzing O-glycosyl compounds"/>
    <property type="evidence" value="ECO:0007669"/>
    <property type="project" value="InterPro"/>
</dbReference>
<dbReference type="Pfam" id="PF13205">
    <property type="entry name" value="Big_5"/>
    <property type="match status" value="1"/>
</dbReference>
<dbReference type="GO" id="GO:0000272">
    <property type="term" value="P:polysaccharide catabolic process"/>
    <property type="evidence" value="ECO:0007669"/>
    <property type="project" value="InterPro"/>
</dbReference>
<dbReference type="InterPro" id="IPR032812">
    <property type="entry name" value="SbsA_Ig"/>
</dbReference>
<evidence type="ECO:0000313" key="5">
    <source>
        <dbReference type="Proteomes" id="UP000028123"/>
    </source>
</evidence>
<dbReference type="InterPro" id="IPR023296">
    <property type="entry name" value="Glyco_hydro_beta-prop_sf"/>
</dbReference>
<dbReference type="EMBL" id="JNVM01000014">
    <property type="protein sequence ID" value="KEQ24737.1"/>
    <property type="molecule type" value="Genomic_DNA"/>
</dbReference>
<evidence type="ECO:0000256" key="2">
    <source>
        <dbReference type="SAM" id="SignalP"/>
    </source>
</evidence>
<dbReference type="InterPro" id="IPR016134">
    <property type="entry name" value="Dockerin_dom"/>
</dbReference>
<dbReference type="eggNOG" id="COG2247">
    <property type="taxonomic scope" value="Bacteria"/>
</dbReference>
<dbReference type="Pfam" id="PF00404">
    <property type="entry name" value="Dockerin_1"/>
    <property type="match status" value="1"/>
</dbReference>